<evidence type="ECO:0000313" key="2">
    <source>
        <dbReference type="Proteomes" id="UP001143910"/>
    </source>
</evidence>
<accession>A0ACC1N2I2</accession>
<comment type="caution">
    <text evidence="1">The sequence shown here is derived from an EMBL/GenBank/DDBJ whole genome shotgun (WGS) entry which is preliminary data.</text>
</comment>
<keyword evidence="2" id="KW-1185">Reference proteome</keyword>
<dbReference type="EMBL" id="JANJQO010001102">
    <property type="protein sequence ID" value="KAJ2972686.1"/>
    <property type="molecule type" value="Genomic_DNA"/>
</dbReference>
<name>A0ACC1N2I2_9HYPO</name>
<proteinExistence type="predicted"/>
<protein>
    <submittedName>
        <fullName evidence="1">Uncharacterized protein</fullName>
    </submittedName>
</protein>
<evidence type="ECO:0000313" key="1">
    <source>
        <dbReference type="EMBL" id="KAJ2972686.1"/>
    </source>
</evidence>
<reference evidence="1" key="1">
    <citation type="submission" date="2022-08" db="EMBL/GenBank/DDBJ databases">
        <title>Genome Sequence of Lecanicillium fungicola.</title>
        <authorList>
            <person name="Buettner E."/>
        </authorList>
    </citation>
    <scope>NUCLEOTIDE SEQUENCE</scope>
    <source>
        <strain evidence="1">Babe33</strain>
    </source>
</reference>
<dbReference type="Proteomes" id="UP001143910">
    <property type="component" value="Unassembled WGS sequence"/>
</dbReference>
<gene>
    <name evidence="1" type="ORF">NQ176_g7018</name>
</gene>
<organism evidence="1 2">
    <name type="scientific">Zarea fungicola</name>
    <dbReference type="NCBI Taxonomy" id="93591"/>
    <lineage>
        <taxon>Eukaryota</taxon>
        <taxon>Fungi</taxon>
        <taxon>Dikarya</taxon>
        <taxon>Ascomycota</taxon>
        <taxon>Pezizomycotina</taxon>
        <taxon>Sordariomycetes</taxon>
        <taxon>Hypocreomycetidae</taxon>
        <taxon>Hypocreales</taxon>
        <taxon>Cordycipitaceae</taxon>
        <taxon>Zarea</taxon>
    </lineage>
</organism>
<sequence length="737" mass="81442">MNGAGQQLGVSTDTVVPLGIFDEAILKRLTVIYTTFLFNGVLDPIKLRSSLEGLIEKDGWNKLGARLRRNEKTGGLEHHIPVRFTKDRPAIRFYHTTHNLAMADHAVASKLPVMTTKPTVMADPNDFQSLWMHSNMPTRLQHFLNKDEPQLGATFVSFDDVTIITLSWPHSLFDAMAFGELLRAWSLMVQGRHTEIPRPLAAKGDLLAELGQHSTVPHKLEKSQLSWLGLFIYFCRTLAEVMFFKQQSRMIYVPAPMIGRLHEKALDELANGCQRCSNCFLSEGDVLSAWWAKINLAHYSTRRNKIVNLANALGWRQSLASDLLPSGRPYLSNAVGIASALIPIKDILNKPLSHLARQIRQCITESRQRDQVEAYAALWRQSPGRIPPLFGHSTMHMVACSNWSKADLLHLDFSAALVDRGGVLHALLLYKAHAAKRSSQYVVGSLSSIGTRSYPSPVDLDYSQLWLIYPLAGGTCMENLGLEAEECDGNPVGDERKCWMPRTDPKNQAVGASHSNRGVYLDLKTAMPSRAQRSSPWSPSASDGIPRPKRTRAGKPKVRTGCITCKIRRVKCDEAAPSCKRCTSTGRKCDGYGPRPRKANSPSSSCCSNSVTVASKRPYTLLRPLMADIPGTITERMHFHRFRVIGEEVLGIRHVHSGLFWRHIVPQYCAEVPAVRHAYISLSAAHLHFLVAGNKPTTTDAAGTIWPWKTWGVTATAVAAAAAAEANCLSGDGTASP</sequence>